<dbReference type="PANTHER" id="PTHR12271:SF40">
    <property type="entry name" value="POLY(A) RNA POLYMERASE GLD2"/>
    <property type="match status" value="1"/>
</dbReference>
<comment type="subcellular location">
    <subcellularLocation>
        <location evidence="3">Cytoplasm</location>
    </subcellularLocation>
</comment>
<evidence type="ECO:0000259" key="10">
    <source>
        <dbReference type="Pfam" id="PF03828"/>
    </source>
</evidence>
<dbReference type="InterPro" id="IPR043519">
    <property type="entry name" value="NT_sf"/>
</dbReference>
<evidence type="ECO:0000256" key="7">
    <source>
        <dbReference type="ARBA" id="ARBA00022842"/>
    </source>
</evidence>
<feature type="compositionally biased region" description="Low complexity" evidence="9">
    <location>
        <begin position="119"/>
        <end position="128"/>
    </location>
</feature>
<feature type="domain" description="PAP-associated" evidence="10">
    <location>
        <begin position="371"/>
        <end position="433"/>
    </location>
</feature>
<dbReference type="CDD" id="cd05402">
    <property type="entry name" value="NT_PAP_TUTase"/>
    <property type="match status" value="1"/>
</dbReference>
<evidence type="ECO:0000256" key="2">
    <source>
        <dbReference type="ARBA" id="ARBA00001946"/>
    </source>
</evidence>
<dbReference type="Gene3D" id="1.10.1410.10">
    <property type="match status" value="1"/>
</dbReference>
<dbReference type="InterPro" id="IPR002058">
    <property type="entry name" value="PAP_assoc"/>
</dbReference>
<dbReference type="GO" id="GO:1990817">
    <property type="term" value="F:poly(A) RNA polymerase activity"/>
    <property type="evidence" value="ECO:0007669"/>
    <property type="project" value="UniProtKB-ARBA"/>
</dbReference>
<dbReference type="SUPFAM" id="SSF81301">
    <property type="entry name" value="Nucleotidyltransferase"/>
    <property type="match status" value="1"/>
</dbReference>
<accession>A0A023GNI4</accession>
<proteinExistence type="evidence at transcript level"/>
<evidence type="ECO:0000256" key="5">
    <source>
        <dbReference type="ARBA" id="ARBA00022679"/>
    </source>
</evidence>
<dbReference type="PANTHER" id="PTHR12271">
    <property type="entry name" value="POLY A POLYMERASE CID PAP -RELATED"/>
    <property type="match status" value="1"/>
</dbReference>
<evidence type="ECO:0000256" key="6">
    <source>
        <dbReference type="ARBA" id="ARBA00022723"/>
    </source>
</evidence>
<dbReference type="SUPFAM" id="SSF81631">
    <property type="entry name" value="PAP/OAS1 substrate-binding domain"/>
    <property type="match status" value="1"/>
</dbReference>
<name>A0A023GNI4_AMBTT</name>
<protein>
    <submittedName>
        <fullName evidence="12">Putative polya rna polymerase gld-2 protein a</fullName>
    </submittedName>
</protein>
<comment type="similarity">
    <text evidence="8">Belongs to the DNA polymerase type-B-like family. GLD2 subfamily.</text>
</comment>
<dbReference type="Gene3D" id="3.30.460.10">
    <property type="entry name" value="Beta Polymerase, domain 2"/>
    <property type="match status" value="1"/>
</dbReference>
<keyword evidence="7" id="KW-0460">Magnesium</keyword>
<dbReference type="Pfam" id="PF22600">
    <property type="entry name" value="MTPAP-like_central"/>
    <property type="match status" value="1"/>
</dbReference>
<evidence type="ECO:0000256" key="4">
    <source>
        <dbReference type="ARBA" id="ARBA00022490"/>
    </source>
</evidence>
<dbReference type="GO" id="GO:0046872">
    <property type="term" value="F:metal ion binding"/>
    <property type="evidence" value="ECO:0007669"/>
    <property type="project" value="UniProtKB-KW"/>
</dbReference>
<dbReference type="EMBL" id="GBBM01000993">
    <property type="protein sequence ID" value="JAC34425.1"/>
    <property type="molecule type" value="mRNA"/>
</dbReference>
<feature type="region of interest" description="Disordered" evidence="9">
    <location>
        <begin position="37"/>
        <end position="132"/>
    </location>
</feature>
<keyword evidence="4" id="KW-0963">Cytoplasm</keyword>
<reference evidence="12" key="1">
    <citation type="submission" date="2014-03" db="EMBL/GenBank/DDBJ databases">
        <title>The sialotranscriptome of Amblyomma triste, Amblyomma parvum and Amblyomma cajennense ticks, uncovered by 454-based RNA-seq.</title>
        <authorList>
            <person name="Garcia G.R."/>
            <person name="Gardinassi L.G."/>
            <person name="Ribeiro J.M."/>
            <person name="Anatriello E."/>
            <person name="Ferreira B.R."/>
            <person name="Moreira H.N."/>
            <person name="Mafra C."/>
            <person name="Olegario M.M."/>
            <person name="Szabo P.J."/>
            <person name="Miranda-Santos I.K."/>
            <person name="Maruyama S.R."/>
        </authorList>
    </citation>
    <scope>NUCLEOTIDE SEQUENCE</scope>
    <source>
        <strain evidence="12">Mato Grasso do Sul</strain>
        <tissue evidence="12">Salivary glands</tissue>
    </source>
</reference>
<organism evidence="12">
    <name type="scientific">Amblyomma triste</name>
    <name type="common">Neotropical tick</name>
    <dbReference type="NCBI Taxonomy" id="251400"/>
    <lineage>
        <taxon>Eukaryota</taxon>
        <taxon>Metazoa</taxon>
        <taxon>Ecdysozoa</taxon>
        <taxon>Arthropoda</taxon>
        <taxon>Chelicerata</taxon>
        <taxon>Arachnida</taxon>
        <taxon>Acari</taxon>
        <taxon>Parasitiformes</taxon>
        <taxon>Ixodida</taxon>
        <taxon>Ixodoidea</taxon>
        <taxon>Ixodidae</taxon>
        <taxon>Amblyomminae</taxon>
        <taxon>Amblyomma</taxon>
    </lineage>
</organism>
<dbReference type="InterPro" id="IPR054708">
    <property type="entry name" value="MTPAP-like_central"/>
</dbReference>
<dbReference type="GO" id="GO:0031123">
    <property type="term" value="P:RNA 3'-end processing"/>
    <property type="evidence" value="ECO:0007669"/>
    <property type="project" value="TreeGrafter"/>
</dbReference>
<dbReference type="AlphaFoldDB" id="A0A023GNI4"/>
<evidence type="ECO:0000313" key="12">
    <source>
        <dbReference type="EMBL" id="JAC34425.1"/>
    </source>
</evidence>
<evidence type="ECO:0000256" key="1">
    <source>
        <dbReference type="ARBA" id="ARBA00001936"/>
    </source>
</evidence>
<comment type="cofactor">
    <cofactor evidence="1">
        <name>Mn(2+)</name>
        <dbReference type="ChEBI" id="CHEBI:29035"/>
    </cofactor>
</comment>
<sequence length="475" mass="53424">MLPQRGARAPWKQQPLLMMVPGPAFLPQLPIRPLLHHPPYQAPSARAMSQESSLIRRKRRWDDTEEQERPQVKRHLPSPNQGLLPRPAKQVRDAGPRVPMSTPQGAAKQVREARPRLPVSTTQVSVSVDQRKPEAVGEPGKWAAVTEALWAHYHARQHTEDLLQRKMELRRRLHEKLHTIFPMCGLYVVGSSLTGFGCNTSDADMCLLLCEAKVDQRYQTMAILHHVARLLARTGWCQAGRPQVIHAKVPILRFRDRSTGVEVDLNVNNAVGLRNTRLLKCYAQLDARVSPLVLAVKAWASGRHINQAKHGTLSSYSLTLMVIQFLQCGVEPAVLPCLQKMEPGRFPSDGDVRLLRLGEELPQWRSSNTQSLGALFVGFLNFYANRFSFSQSCVSVRLGSPLSRVEAVAHRTPGAGRSQWKYICIEEPFDQTNTARSVYDWDAFQQIVRAFHDTLDCLENGRGPKCLLLPPPADE</sequence>
<comment type="cofactor">
    <cofactor evidence="2">
        <name>Mg(2+)</name>
        <dbReference type="ChEBI" id="CHEBI:18420"/>
    </cofactor>
</comment>
<keyword evidence="6" id="KW-0479">Metal-binding</keyword>
<evidence type="ECO:0000256" key="8">
    <source>
        <dbReference type="ARBA" id="ARBA00038491"/>
    </source>
</evidence>
<keyword evidence="5" id="KW-0808">Transferase</keyword>
<evidence type="ECO:0000256" key="3">
    <source>
        <dbReference type="ARBA" id="ARBA00004496"/>
    </source>
</evidence>
<evidence type="ECO:0000256" key="9">
    <source>
        <dbReference type="SAM" id="MobiDB-lite"/>
    </source>
</evidence>
<dbReference type="Pfam" id="PF03828">
    <property type="entry name" value="PAP_assoc"/>
    <property type="match status" value="1"/>
</dbReference>
<feature type="domain" description="Poly(A) RNA polymerase mitochondrial-like central palm" evidence="11">
    <location>
        <begin position="146"/>
        <end position="284"/>
    </location>
</feature>
<evidence type="ECO:0000259" key="11">
    <source>
        <dbReference type="Pfam" id="PF22600"/>
    </source>
</evidence>
<dbReference type="GO" id="GO:0005737">
    <property type="term" value="C:cytoplasm"/>
    <property type="evidence" value="ECO:0007669"/>
    <property type="project" value="UniProtKB-SubCell"/>
</dbReference>